<dbReference type="InterPro" id="IPR019336">
    <property type="entry name" value="GPR180/TMEM145_TM"/>
</dbReference>
<feature type="transmembrane region" description="Helical" evidence="6">
    <location>
        <begin position="367"/>
        <end position="389"/>
    </location>
</feature>
<sequence>MDFFLKINFTNFLLIYIIINIFIINQISSKYVEGRFFIADNWHYLDKFCFVSETSKFTYNFKYPTDFGVQTLYLYYDTPDQWLTAYNRDLSCEEKALIAKKRNNQIVPMITSNVTNYYGADCEIITVFNSTWYNCSGSKRFISARPRWWFFAIGNCNSTHGLYLEYSMLMVNRDDPTNWFYHFSFDEFYILINDIIFIIINIIILLISLRIAFILQSRHLFHQTYKLFLKSQIVEILSLLCMCIYYSKYSKDGYSIKTIKIMGYVFRGCSSSIFLFLLLLISKGFTITRARISNSGTIKIMCVMTLYLLIYFIMLFFSLEIFDKGIVYHMLESLPGYLFMGLRILAWIWFLRCCIITIKKYPIKKNFYCSFIPLVSIWFLSGAVTLIISNFLLDNWVREEVINFVDCAMITYGHLGFLFLTLPSSVNKNFPYHVRTTQVCDINYPTSNYELNETPLPEGGESNSENIFENQDIITERNTIVNSNNIQNTSSSLDLEHFSTNHNIAVTTQLSKK</sequence>
<evidence type="ECO:0000256" key="5">
    <source>
        <dbReference type="ARBA" id="ARBA00023180"/>
    </source>
</evidence>
<dbReference type="GO" id="GO:0019236">
    <property type="term" value="P:response to pheromone"/>
    <property type="evidence" value="ECO:0007669"/>
    <property type="project" value="InterPro"/>
</dbReference>
<dbReference type="InterPro" id="IPR047831">
    <property type="entry name" value="GPR180/TMEM145"/>
</dbReference>
<accession>A0A0K0DZK1</accession>
<keyword evidence="2 6" id="KW-0812">Transmembrane</keyword>
<dbReference type="Pfam" id="PF10192">
    <property type="entry name" value="GPR180-TMEM145_TM"/>
    <property type="match status" value="1"/>
</dbReference>
<keyword evidence="4 6" id="KW-0472">Membrane</keyword>
<feature type="domain" description="GPR180-like N-terminal" evidence="8">
    <location>
        <begin position="32"/>
        <end position="166"/>
    </location>
</feature>
<dbReference type="GO" id="GO:0007186">
    <property type="term" value="P:G protein-coupled receptor signaling pathway"/>
    <property type="evidence" value="ECO:0007669"/>
    <property type="project" value="InterPro"/>
</dbReference>
<feature type="transmembrane region" description="Helical" evidence="6">
    <location>
        <begin position="6"/>
        <end position="25"/>
    </location>
</feature>
<evidence type="ECO:0000256" key="1">
    <source>
        <dbReference type="ARBA" id="ARBA00004141"/>
    </source>
</evidence>
<feature type="transmembrane region" description="Helical" evidence="6">
    <location>
        <begin position="302"/>
        <end position="322"/>
    </location>
</feature>
<dbReference type="AlphaFoldDB" id="A0A0K0DZK1"/>
<dbReference type="Proteomes" id="UP000035681">
    <property type="component" value="Unplaced"/>
</dbReference>
<feature type="transmembrane region" description="Helical" evidence="6">
    <location>
        <begin position="188"/>
        <end position="215"/>
    </location>
</feature>
<evidence type="ECO:0000256" key="3">
    <source>
        <dbReference type="ARBA" id="ARBA00022989"/>
    </source>
</evidence>
<dbReference type="Pfam" id="PF21892">
    <property type="entry name" value="TMEM145_N"/>
    <property type="match status" value="1"/>
</dbReference>
<keyword evidence="5" id="KW-0325">Glycoprotein</keyword>
<evidence type="ECO:0000259" key="8">
    <source>
        <dbReference type="Pfam" id="PF21892"/>
    </source>
</evidence>
<dbReference type="PANTHER" id="PTHR23252">
    <property type="entry name" value="INTIMAL THICKNESS RECEPTOR-RELATED"/>
    <property type="match status" value="1"/>
</dbReference>
<dbReference type="STRING" id="6248.A0A0K0DZK1"/>
<protein>
    <submittedName>
        <fullName evidence="10 11">GpcrRhopsn4 domain-containing protein</fullName>
    </submittedName>
</protein>
<dbReference type="InterPro" id="IPR053880">
    <property type="entry name" value="GPR180-like_N"/>
</dbReference>
<name>A0A0K0DZK1_STRER</name>
<dbReference type="WBParaSite" id="TCONS_00015323.p1">
    <property type="protein sequence ID" value="TCONS_00015323.p1"/>
    <property type="gene ID" value="XLOC_009513"/>
</dbReference>
<feature type="transmembrane region" description="Helical" evidence="6">
    <location>
        <begin position="401"/>
        <end position="422"/>
    </location>
</feature>
<keyword evidence="9" id="KW-1185">Reference proteome</keyword>
<feature type="domain" description="GPR180/TMEM145 transmembrane" evidence="7">
    <location>
        <begin position="197"/>
        <end position="415"/>
    </location>
</feature>
<feature type="transmembrane region" description="Helical" evidence="6">
    <location>
        <begin position="227"/>
        <end position="247"/>
    </location>
</feature>
<evidence type="ECO:0000256" key="4">
    <source>
        <dbReference type="ARBA" id="ARBA00023136"/>
    </source>
</evidence>
<evidence type="ECO:0000256" key="6">
    <source>
        <dbReference type="SAM" id="Phobius"/>
    </source>
</evidence>
<dbReference type="WBParaSite" id="SSTP_0000266300.1">
    <property type="protein sequence ID" value="SSTP_0000266300.1"/>
    <property type="gene ID" value="SSTP_0000266300"/>
</dbReference>
<dbReference type="GO" id="GO:0016020">
    <property type="term" value="C:membrane"/>
    <property type="evidence" value="ECO:0007669"/>
    <property type="project" value="UniProtKB-SubCell"/>
</dbReference>
<evidence type="ECO:0000313" key="11">
    <source>
        <dbReference type="WBParaSite" id="TCONS_00015323.p1"/>
    </source>
</evidence>
<dbReference type="PANTHER" id="PTHR23252:SF24">
    <property type="entry name" value="TRANSMEMBRANE PROTEIN 145"/>
    <property type="match status" value="1"/>
</dbReference>
<proteinExistence type="predicted"/>
<feature type="transmembrane region" description="Helical" evidence="6">
    <location>
        <begin position="259"/>
        <end position="281"/>
    </location>
</feature>
<evidence type="ECO:0000313" key="10">
    <source>
        <dbReference type="WBParaSite" id="SSTP_0000266300.1"/>
    </source>
</evidence>
<keyword evidence="3 6" id="KW-1133">Transmembrane helix</keyword>
<evidence type="ECO:0000313" key="9">
    <source>
        <dbReference type="Proteomes" id="UP000035681"/>
    </source>
</evidence>
<feature type="transmembrane region" description="Helical" evidence="6">
    <location>
        <begin position="334"/>
        <end position="355"/>
    </location>
</feature>
<comment type="subcellular location">
    <subcellularLocation>
        <location evidence="1">Membrane</location>
        <topology evidence="1">Multi-pass membrane protein</topology>
    </subcellularLocation>
</comment>
<evidence type="ECO:0000259" key="7">
    <source>
        <dbReference type="Pfam" id="PF10192"/>
    </source>
</evidence>
<reference evidence="10" key="1">
    <citation type="submission" date="2015-08" db="UniProtKB">
        <authorList>
            <consortium name="WormBaseParasite"/>
        </authorList>
    </citation>
    <scope>IDENTIFICATION</scope>
</reference>
<organism evidence="10">
    <name type="scientific">Strongyloides stercoralis</name>
    <name type="common">Threadworm</name>
    <dbReference type="NCBI Taxonomy" id="6248"/>
    <lineage>
        <taxon>Eukaryota</taxon>
        <taxon>Metazoa</taxon>
        <taxon>Ecdysozoa</taxon>
        <taxon>Nematoda</taxon>
        <taxon>Chromadorea</taxon>
        <taxon>Rhabditida</taxon>
        <taxon>Tylenchina</taxon>
        <taxon>Panagrolaimomorpha</taxon>
        <taxon>Strongyloidoidea</taxon>
        <taxon>Strongyloididae</taxon>
        <taxon>Strongyloides</taxon>
    </lineage>
</organism>
<evidence type="ECO:0000256" key="2">
    <source>
        <dbReference type="ARBA" id="ARBA00022692"/>
    </source>
</evidence>